<keyword evidence="2" id="KW-1185">Reference proteome</keyword>
<dbReference type="Proteomes" id="UP001549104">
    <property type="component" value="Unassembled WGS sequence"/>
</dbReference>
<sequence>MEWIEPRLDWKSIDFYNFGDLNRVENNVAVVADLLRYFIPVPDLVIVANRSMTRIETAPSLNRIERNSNLLRERYTPAGWLEHFDDWAALSPFTYKDAFRLENNMFLLYTYYIGNIGIQPMCGAFICGEEAI</sequence>
<evidence type="ECO:0000313" key="2">
    <source>
        <dbReference type="Proteomes" id="UP001549104"/>
    </source>
</evidence>
<comment type="caution">
    <text evidence="1">The sequence shown here is derived from an EMBL/GenBank/DDBJ whole genome shotgun (WGS) entry which is preliminary data.</text>
</comment>
<organism evidence="1 2">
    <name type="scientific">Sporosarcina psychrophila</name>
    <name type="common">Bacillus psychrophilus</name>
    <dbReference type="NCBI Taxonomy" id="1476"/>
    <lineage>
        <taxon>Bacteria</taxon>
        <taxon>Bacillati</taxon>
        <taxon>Bacillota</taxon>
        <taxon>Bacilli</taxon>
        <taxon>Bacillales</taxon>
        <taxon>Caryophanaceae</taxon>
        <taxon>Sporosarcina</taxon>
    </lineage>
</organism>
<evidence type="ECO:0000313" key="1">
    <source>
        <dbReference type="EMBL" id="MET3659660.1"/>
    </source>
</evidence>
<accession>A0ABV2KF25</accession>
<name>A0ABV2KF25_SPOPS</name>
<dbReference type="EMBL" id="JBEPME010000014">
    <property type="protein sequence ID" value="MET3659660.1"/>
    <property type="molecule type" value="Genomic_DNA"/>
</dbReference>
<proteinExistence type="predicted"/>
<reference evidence="1 2" key="1">
    <citation type="submission" date="2024-06" db="EMBL/GenBank/DDBJ databases">
        <title>Sorghum-associated microbial communities from plants grown in Nebraska, USA.</title>
        <authorList>
            <person name="Schachtman D."/>
        </authorList>
    </citation>
    <scope>NUCLEOTIDE SEQUENCE [LARGE SCALE GENOMIC DNA]</scope>
    <source>
        <strain evidence="1 2">1288</strain>
    </source>
</reference>
<protein>
    <submittedName>
        <fullName evidence="1">Uncharacterized protein</fullName>
    </submittedName>
</protein>
<dbReference type="RefSeq" id="WP_354315051.1">
    <property type="nucleotide sequence ID" value="NZ_JBEPME010000014.1"/>
</dbReference>
<gene>
    <name evidence="1" type="ORF">ABIC55_004806</name>
</gene>